<reference evidence="3" key="2">
    <citation type="submission" date="2023-06" db="EMBL/GenBank/DDBJ databases">
        <authorList>
            <consortium name="Lawrence Berkeley National Laboratory"/>
            <person name="Haridas S."/>
            <person name="Hensen N."/>
            <person name="Bonometti L."/>
            <person name="Westerberg I."/>
            <person name="Brannstrom I.O."/>
            <person name="Guillou S."/>
            <person name="Cros-Aarteil S."/>
            <person name="Calhoun S."/>
            <person name="Kuo A."/>
            <person name="Mondo S."/>
            <person name="Pangilinan J."/>
            <person name="Riley R."/>
            <person name="Labutti K."/>
            <person name="Andreopoulos B."/>
            <person name="Lipzen A."/>
            <person name="Chen C."/>
            <person name="Yanf M."/>
            <person name="Daum C."/>
            <person name="Ng V."/>
            <person name="Clum A."/>
            <person name="Steindorff A."/>
            <person name="Ohm R."/>
            <person name="Martin F."/>
            <person name="Silar P."/>
            <person name="Natvig D."/>
            <person name="Lalanne C."/>
            <person name="Gautier V."/>
            <person name="Ament-Velasquez S.L."/>
            <person name="Kruys A."/>
            <person name="Hutchinson M.I."/>
            <person name="Powell A.J."/>
            <person name="Barry K."/>
            <person name="Miller A.N."/>
            <person name="Grigoriev I.V."/>
            <person name="Debuchy R."/>
            <person name="Gladieux P."/>
            <person name="Thoren M.H."/>
            <person name="Johannesson H."/>
        </authorList>
    </citation>
    <scope>NUCLEOTIDE SEQUENCE</scope>
    <source>
        <strain evidence="3">CBS 955.72</strain>
    </source>
</reference>
<keyword evidence="4" id="KW-1185">Reference proteome</keyword>
<feature type="non-terminal residue" evidence="3">
    <location>
        <position position="1"/>
    </location>
</feature>
<dbReference type="PANTHER" id="PTHR46825">
    <property type="entry name" value="D-ALANYL-D-ALANINE-CARBOXYPEPTIDASE/ENDOPEPTIDASE AMPH"/>
    <property type="match status" value="1"/>
</dbReference>
<comment type="caution">
    <text evidence="3">The sequence shown here is derived from an EMBL/GenBank/DDBJ whole genome shotgun (WGS) entry which is preliminary data.</text>
</comment>
<accession>A0AAJ0MF10</accession>
<name>A0AAJ0MF10_9PEZI</name>
<dbReference type="Gene3D" id="3.40.710.10">
    <property type="entry name" value="DD-peptidase/beta-lactamase superfamily"/>
    <property type="match status" value="1"/>
</dbReference>
<organism evidence="3 4">
    <name type="scientific">Lasiosphaeria hispida</name>
    <dbReference type="NCBI Taxonomy" id="260671"/>
    <lineage>
        <taxon>Eukaryota</taxon>
        <taxon>Fungi</taxon>
        <taxon>Dikarya</taxon>
        <taxon>Ascomycota</taxon>
        <taxon>Pezizomycotina</taxon>
        <taxon>Sordariomycetes</taxon>
        <taxon>Sordariomycetidae</taxon>
        <taxon>Sordariales</taxon>
        <taxon>Lasiosphaeriaceae</taxon>
        <taxon>Lasiosphaeria</taxon>
    </lineage>
</organism>
<evidence type="ECO:0000259" key="2">
    <source>
        <dbReference type="Pfam" id="PF00144"/>
    </source>
</evidence>
<dbReference type="EMBL" id="JAUIQD010000004">
    <property type="protein sequence ID" value="KAK3354066.1"/>
    <property type="molecule type" value="Genomic_DNA"/>
</dbReference>
<dbReference type="PANTHER" id="PTHR46825:SF14">
    <property type="entry name" value="BETA-LACTAMASE-RELATED DOMAIN-CONTAINING PROTEIN"/>
    <property type="match status" value="1"/>
</dbReference>
<dbReference type="AlphaFoldDB" id="A0AAJ0MF10"/>
<dbReference type="InterPro" id="IPR012338">
    <property type="entry name" value="Beta-lactam/transpept-like"/>
</dbReference>
<gene>
    <name evidence="3" type="ORF">B0T25DRAFT_608673</name>
</gene>
<dbReference type="InterPro" id="IPR001466">
    <property type="entry name" value="Beta-lactam-related"/>
</dbReference>
<dbReference type="InterPro" id="IPR050491">
    <property type="entry name" value="AmpC-like"/>
</dbReference>
<dbReference type="SUPFAM" id="SSF56601">
    <property type="entry name" value="beta-lactamase/transpeptidase-like"/>
    <property type="match status" value="1"/>
</dbReference>
<evidence type="ECO:0000256" key="1">
    <source>
        <dbReference type="ARBA" id="ARBA00038215"/>
    </source>
</evidence>
<reference evidence="3" key="1">
    <citation type="journal article" date="2023" name="Mol. Phylogenet. Evol.">
        <title>Genome-scale phylogeny and comparative genomics of the fungal order Sordariales.</title>
        <authorList>
            <person name="Hensen N."/>
            <person name="Bonometti L."/>
            <person name="Westerberg I."/>
            <person name="Brannstrom I.O."/>
            <person name="Guillou S."/>
            <person name="Cros-Aarteil S."/>
            <person name="Calhoun S."/>
            <person name="Haridas S."/>
            <person name="Kuo A."/>
            <person name="Mondo S."/>
            <person name="Pangilinan J."/>
            <person name="Riley R."/>
            <person name="LaButti K."/>
            <person name="Andreopoulos B."/>
            <person name="Lipzen A."/>
            <person name="Chen C."/>
            <person name="Yan M."/>
            <person name="Daum C."/>
            <person name="Ng V."/>
            <person name="Clum A."/>
            <person name="Steindorff A."/>
            <person name="Ohm R.A."/>
            <person name="Martin F."/>
            <person name="Silar P."/>
            <person name="Natvig D.O."/>
            <person name="Lalanne C."/>
            <person name="Gautier V."/>
            <person name="Ament-Velasquez S.L."/>
            <person name="Kruys A."/>
            <person name="Hutchinson M.I."/>
            <person name="Powell A.J."/>
            <person name="Barry K."/>
            <person name="Miller A.N."/>
            <person name="Grigoriev I.V."/>
            <person name="Debuchy R."/>
            <person name="Gladieux P."/>
            <person name="Hiltunen Thoren M."/>
            <person name="Johannesson H."/>
        </authorList>
    </citation>
    <scope>NUCLEOTIDE SEQUENCE</scope>
    <source>
        <strain evidence="3">CBS 955.72</strain>
    </source>
</reference>
<dbReference type="Proteomes" id="UP001275084">
    <property type="component" value="Unassembled WGS sequence"/>
</dbReference>
<feature type="domain" description="Beta-lactamase-related" evidence="2">
    <location>
        <begin position="24"/>
        <end position="379"/>
    </location>
</feature>
<comment type="similarity">
    <text evidence="1">Belongs to the peptidase S12 family.</text>
</comment>
<evidence type="ECO:0000313" key="4">
    <source>
        <dbReference type="Proteomes" id="UP001275084"/>
    </source>
</evidence>
<protein>
    <submittedName>
        <fullName evidence="3">Beta-lactamase/transpeptidase-like protein</fullName>
    </submittedName>
</protein>
<sequence length="546" mass="60622">SNRNLTAILGRLNPLIEGICNVSGIPGLSLGVLHHGEVAHFANFGHRDAVEQIPPDKDTIYVVASLSKAFSSAITGTLVDQGALSWDTPVRELLPGYQRDEKDSALNATVADILSHRTGIPGPDGYWMLSNGKVAFPRSDFVKVFNSFPTVRPVRTAFIYNNYAYELMGQIIERISGMSYGTFLRQKIMEPLGMSRTFDTRIPSIVANIAKPYAALQNRSAYELDMPLVRPDGLFSAAGGVRTSVSDLLIFYRALMDASASQLPKHGISLWQSHDTQRIPNNPLKQLAAIWNAMISLPFPSLREHSYALGWTRAQLPSTFGLDGPQPWKPIVGTKPPCRLALYHQGIIQGYTSFTVLIPETQSVVVALANSGGLNEAGMLVASAVLDTMFGTEIDTQAYLQLAEKGYKAAASRQGKVMKELEDGRKVHVPTRPMRDYVGRYCSALGNFVIEVREDKGGGTVSFMGEEADTFRLVAYDADAFFWYLDHDGCVTRGRLPEYPAEYYIIRFVFEDGDTTLRDPLLYWEYDEERHSAEPFKRVHNTFTDL</sequence>
<evidence type="ECO:0000313" key="3">
    <source>
        <dbReference type="EMBL" id="KAK3354066.1"/>
    </source>
</evidence>
<dbReference type="Pfam" id="PF00144">
    <property type="entry name" value="Beta-lactamase"/>
    <property type="match status" value="1"/>
</dbReference>
<proteinExistence type="inferred from homology"/>